<accession>A0ABS4PHD6</accession>
<comment type="caution">
    <text evidence="6">The sequence shown here is derived from an EMBL/GenBank/DDBJ whole genome shotgun (WGS) entry which is preliminary data.</text>
</comment>
<name>A0ABS4PHD6_9PSEU</name>
<keyword evidence="3" id="KW-0560">Oxidoreductase</keyword>
<dbReference type="Pfam" id="PF00296">
    <property type="entry name" value="Bac_luciferase"/>
    <property type="match status" value="1"/>
</dbReference>
<keyword evidence="7" id="KW-1185">Reference proteome</keyword>
<dbReference type="Gene3D" id="3.20.20.30">
    <property type="entry name" value="Luciferase-like domain"/>
    <property type="match status" value="1"/>
</dbReference>
<dbReference type="InterPro" id="IPR019923">
    <property type="entry name" value="Lucif-like_OxRdtase_MSMEG_2516"/>
</dbReference>
<sequence length="284" mass="30824">MRFGVTLRSIGTAPEWTAKCRAAEQLGYDVITVPDHIGGTAPAPFPTIAAAAAVTERIKVGTLVLNVPFHNPALLARDVAATVQLTGGRFELGLGAGHMKAEFDDAGLPWQDLPTRLEYLTTTITDVRRRLEAVDVEMPPLLIAGHSKGVLRIAAEHAQIVGFAGLKPKPGAEPGIWRLATEAELAERVAFYAGLNRSTESNMLIQDVVVTDDKRAAATEWAGLAESTVDAILAAPQLLIGTEHQIIDRVHELRDRFGFTYFTVFEPAMERFAPILKALRQSRT</sequence>
<evidence type="ECO:0000259" key="5">
    <source>
        <dbReference type="Pfam" id="PF00296"/>
    </source>
</evidence>
<keyword evidence="2" id="KW-0288">FMN</keyword>
<proteinExistence type="predicted"/>
<feature type="domain" description="Luciferase-like" evidence="5">
    <location>
        <begin position="19"/>
        <end position="188"/>
    </location>
</feature>
<evidence type="ECO:0000256" key="4">
    <source>
        <dbReference type="ARBA" id="ARBA00023033"/>
    </source>
</evidence>
<reference evidence="6 7" key="1">
    <citation type="submission" date="2021-03" db="EMBL/GenBank/DDBJ databases">
        <title>Sequencing the genomes of 1000 actinobacteria strains.</title>
        <authorList>
            <person name="Klenk H.-P."/>
        </authorList>
    </citation>
    <scope>NUCLEOTIDE SEQUENCE [LARGE SCALE GENOMIC DNA]</scope>
    <source>
        <strain evidence="6 7">DSM 45510</strain>
    </source>
</reference>
<dbReference type="InterPro" id="IPR050172">
    <property type="entry name" value="SsuD_RutA_monooxygenase"/>
</dbReference>
<dbReference type="PANTHER" id="PTHR42847:SF4">
    <property type="entry name" value="ALKANESULFONATE MONOOXYGENASE-RELATED"/>
    <property type="match status" value="1"/>
</dbReference>
<keyword evidence="4" id="KW-0503">Monooxygenase</keyword>
<dbReference type="RefSeq" id="WP_209662491.1">
    <property type="nucleotide sequence ID" value="NZ_JAGGMS010000001.1"/>
</dbReference>
<dbReference type="EMBL" id="JAGGMS010000001">
    <property type="protein sequence ID" value="MBP2178833.1"/>
    <property type="molecule type" value="Genomic_DNA"/>
</dbReference>
<gene>
    <name evidence="6" type="ORF">JOM49_000359</name>
</gene>
<evidence type="ECO:0000256" key="1">
    <source>
        <dbReference type="ARBA" id="ARBA00022630"/>
    </source>
</evidence>
<dbReference type="InterPro" id="IPR011251">
    <property type="entry name" value="Luciferase-like_dom"/>
</dbReference>
<evidence type="ECO:0000256" key="2">
    <source>
        <dbReference type="ARBA" id="ARBA00022643"/>
    </source>
</evidence>
<evidence type="ECO:0000313" key="7">
    <source>
        <dbReference type="Proteomes" id="UP000741013"/>
    </source>
</evidence>
<dbReference type="PANTHER" id="PTHR42847">
    <property type="entry name" value="ALKANESULFONATE MONOOXYGENASE"/>
    <property type="match status" value="1"/>
</dbReference>
<evidence type="ECO:0000256" key="3">
    <source>
        <dbReference type="ARBA" id="ARBA00023002"/>
    </source>
</evidence>
<dbReference type="Proteomes" id="UP000741013">
    <property type="component" value="Unassembled WGS sequence"/>
</dbReference>
<keyword evidence="1" id="KW-0285">Flavoprotein</keyword>
<protein>
    <submittedName>
        <fullName evidence="6">F420-dependent oxidoreductase</fullName>
    </submittedName>
</protein>
<evidence type="ECO:0000313" key="6">
    <source>
        <dbReference type="EMBL" id="MBP2178833.1"/>
    </source>
</evidence>
<dbReference type="SUPFAM" id="SSF51679">
    <property type="entry name" value="Bacterial luciferase-like"/>
    <property type="match status" value="1"/>
</dbReference>
<dbReference type="NCBIfam" id="TIGR03621">
    <property type="entry name" value="F420_MSMEG_2516"/>
    <property type="match status" value="1"/>
</dbReference>
<organism evidence="6 7">
    <name type="scientific">Amycolatopsis magusensis</name>
    <dbReference type="NCBI Taxonomy" id="882444"/>
    <lineage>
        <taxon>Bacteria</taxon>
        <taxon>Bacillati</taxon>
        <taxon>Actinomycetota</taxon>
        <taxon>Actinomycetes</taxon>
        <taxon>Pseudonocardiales</taxon>
        <taxon>Pseudonocardiaceae</taxon>
        <taxon>Amycolatopsis</taxon>
    </lineage>
</organism>
<dbReference type="InterPro" id="IPR036661">
    <property type="entry name" value="Luciferase-like_sf"/>
</dbReference>